<gene>
    <name evidence="3" type="ORF">EHLA_1500</name>
</gene>
<dbReference type="InterPro" id="IPR056778">
    <property type="entry name" value="UPF0261_C"/>
</dbReference>
<dbReference type="STRING" id="39488.ERS852450_01900"/>
<dbReference type="NCBIfam" id="NF002674">
    <property type="entry name" value="PRK02399.1-2"/>
    <property type="match status" value="1"/>
</dbReference>
<evidence type="ECO:0000259" key="1">
    <source>
        <dbReference type="Pfam" id="PF06792"/>
    </source>
</evidence>
<organism evidence="3 4">
    <name type="scientific">Anaerobutyricum hallii</name>
    <dbReference type="NCBI Taxonomy" id="39488"/>
    <lineage>
        <taxon>Bacteria</taxon>
        <taxon>Bacillati</taxon>
        <taxon>Bacillota</taxon>
        <taxon>Clostridia</taxon>
        <taxon>Lachnospirales</taxon>
        <taxon>Lachnospiraceae</taxon>
        <taxon>Anaerobutyricum</taxon>
    </lineage>
</organism>
<keyword evidence="4" id="KW-1185">Reference proteome</keyword>
<evidence type="ECO:0000313" key="4">
    <source>
        <dbReference type="Proteomes" id="UP000217549"/>
    </source>
</evidence>
<dbReference type="Pfam" id="PF06792">
    <property type="entry name" value="UPF0261"/>
    <property type="match status" value="1"/>
</dbReference>
<dbReference type="InterPro" id="IPR008322">
    <property type="entry name" value="UPF0261"/>
</dbReference>
<dbReference type="PANTHER" id="PTHR31862">
    <property type="entry name" value="UPF0261 DOMAIN PROTEIN (AFU_ORTHOLOGUE AFUA_1G10120)"/>
    <property type="match status" value="1"/>
</dbReference>
<dbReference type="CDD" id="cd15488">
    <property type="entry name" value="Tm-1-like"/>
    <property type="match status" value="1"/>
</dbReference>
<dbReference type="InterPro" id="IPR044122">
    <property type="entry name" value="UPF0261_N"/>
</dbReference>
<feature type="domain" description="UPF0261" evidence="1">
    <location>
        <begin position="2"/>
        <end position="176"/>
    </location>
</feature>
<protein>
    <submittedName>
        <fullName evidence="3">Uncharacterized protein</fullName>
    </submittedName>
</protein>
<reference evidence="4" key="1">
    <citation type="submission" date="2017-09" db="EMBL/GenBank/DDBJ databases">
        <authorList>
            <person name="Shetty A S."/>
        </authorList>
    </citation>
    <scope>NUCLEOTIDE SEQUENCE [LARGE SCALE GENOMIC DNA]</scope>
</reference>
<dbReference type="PANTHER" id="PTHR31862:SF1">
    <property type="entry name" value="UPF0261 DOMAIN PROTEIN (AFU_ORTHOLOGUE AFUA_1G10120)"/>
    <property type="match status" value="1"/>
</dbReference>
<dbReference type="RefSeq" id="WP_096240058.1">
    <property type="nucleotide sequence ID" value="NZ_LT907978.1"/>
</dbReference>
<sequence>MKTIALIGTFDTKGEEYLYVKNKIENLGLQTLMIHAGIFEAAFSPDIDHDSVAVLGEGSIAELQEKKDRGHAMEVMAKGLCTLIPKLYEERLFDAVLALGGTGGTSLVTPCMRLLPLGVPKIMVSTMASGDVSRYVGTSDILMMPSIVDVAGINRISSQVLTHAVHAIVGMVEHENTDIPVKKPLIAATMYGVTTPCVMRAKEYLEQEGYEVIIFHASGTGGKMMESLINSGIVDGVLDLTTTEWIDEIAGGIMAAGPERLDAAALNGIPQVVSVGAADMITFGERSSLPEKYKNRVVYMHNPAITVVKSNIEENIAFGIKVGEKLNQCKSNAALLLPIRGISMNDKAGSKYYGPKEDQALFITLKKVINNPLVEIIDVNAHINEEAFAISAAKKLIALMEMKKK</sequence>
<proteinExistence type="predicted"/>
<feature type="domain" description="UPF0261" evidence="2">
    <location>
        <begin position="183"/>
        <end position="400"/>
    </location>
</feature>
<evidence type="ECO:0000313" key="3">
    <source>
        <dbReference type="EMBL" id="SOB72219.1"/>
    </source>
</evidence>
<dbReference type="PIRSF" id="PIRSF033271">
    <property type="entry name" value="UCP033271"/>
    <property type="match status" value="1"/>
</dbReference>
<dbReference type="EMBL" id="LT907978">
    <property type="protein sequence ID" value="SOB72219.1"/>
    <property type="molecule type" value="Genomic_DNA"/>
</dbReference>
<dbReference type="Proteomes" id="UP000217549">
    <property type="component" value="Chromosome I"/>
</dbReference>
<dbReference type="AlphaFoldDB" id="A0A285PRF4"/>
<dbReference type="Gene3D" id="3.40.50.12030">
    <property type="entry name" value="Uncharacterised protein family UPF0261, NC domain"/>
    <property type="match status" value="1"/>
</dbReference>
<accession>A0A285PRF4</accession>
<dbReference type="Pfam" id="PF23189">
    <property type="entry name" value="UPF0261_C"/>
    <property type="match status" value="1"/>
</dbReference>
<evidence type="ECO:0000259" key="2">
    <source>
        <dbReference type="Pfam" id="PF23189"/>
    </source>
</evidence>
<name>A0A285PRF4_9FIRM</name>
<dbReference type="InterPro" id="IPR051353">
    <property type="entry name" value="Tobamovirus_resist_UPF0261"/>
</dbReference>
<dbReference type="Gene3D" id="3.40.50.12020">
    <property type="entry name" value="Uncharacterised protein family UPF0261, NN domain"/>
    <property type="match status" value="1"/>
</dbReference>
<dbReference type="KEGG" id="ehl:EHLA_1500"/>